<evidence type="ECO:0000313" key="3">
    <source>
        <dbReference type="Proteomes" id="UP001549145"/>
    </source>
</evidence>
<evidence type="ECO:0000256" key="1">
    <source>
        <dbReference type="SAM" id="Coils"/>
    </source>
</evidence>
<feature type="coiled-coil region" evidence="1">
    <location>
        <begin position="189"/>
        <end position="216"/>
    </location>
</feature>
<comment type="caution">
    <text evidence="2">The sequence shown here is derived from an EMBL/GenBank/DDBJ whole genome shotgun (WGS) entry which is preliminary data.</text>
</comment>
<dbReference type="EMBL" id="JBEPMM010000002">
    <property type="protein sequence ID" value="MET3691556.1"/>
    <property type="molecule type" value="Genomic_DNA"/>
</dbReference>
<organism evidence="2 3">
    <name type="scientific">Methylobacterium goesingense</name>
    <dbReference type="NCBI Taxonomy" id="243690"/>
    <lineage>
        <taxon>Bacteria</taxon>
        <taxon>Pseudomonadati</taxon>
        <taxon>Pseudomonadota</taxon>
        <taxon>Alphaproteobacteria</taxon>
        <taxon>Hyphomicrobiales</taxon>
        <taxon>Methylobacteriaceae</taxon>
        <taxon>Methylobacterium</taxon>
    </lineage>
</organism>
<gene>
    <name evidence="2" type="ORF">ABID43_001081</name>
</gene>
<name>A0ABV2L153_9HYPH</name>
<reference evidence="2 3" key="1">
    <citation type="submission" date="2024-06" db="EMBL/GenBank/DDBJ databases">
        <title>Genomic Encyclopedia of Type Strains, Phase IV (KMG-IV): sequencing the most valuable type-strain genomes for metagenomic binning, comparative biology and taxonomic classification.</title>
        <authorList>
            <person name="Goeker M."/>
        </authorList>
    </citation>
    <scope>NUCLEOTIDE SEQUENCE [LARGE SCALE GENOMIC DNA]</scope>
    <source>
        <strain evidence="2 3">DSM 21331</strain>
    </source>
</reference>
<accession>A0ABV2L153</accession>
<keyword evidence="1" id="KW-0175">Coiled coil</keyword>
<dbReference type="Proteomes" id="UP001549145">
    <property type="component" value="Unassembled WGS sequence"/>
</dbReference>
<keyword evidence="3" id="KW-1185">Reference proteome</keyword>
<sequence length="247" mass="27021">MIESVMIFVLGFLAASLCGLLLLPAVNARAARLSRRRIESRLPLSLSEVAAEKDYLRAQFAVTQRRLERRVEAVTAHRHADLAAIGARTLEAAALARTVEDRDATLREREAAMSATRATLSAVERDLERVRQDAAIEAATLQVLEEAHREVLDDLFAVRDAQAPPQDQPVQTVAQSGVPDLTATLVAERETLRASLAAAEEALAELMARREGEAADLRRRISDVADSLLQRERLPPANAFPLPAQPN</sequence>
<protein>
    <submittedName>
        <fullName evidence="2">Uncharacterized protein</fullName>
    </submittedName>
</protein>
<proteinExistence type="predicted"/>
<evidence type="ECO:0000313" key="2">
    <source>
        <dbReference type="EMBL" id="MET3691556.1"/>
    </source>
</evidence>
<dbReference type="RefSeq" id="WP_354465570.1">
    <property type="nucleotide sequence ID" value="NZ_JBEPMM010000002.1"/>
</dbReference>